<sequence length="73" mass="8437">MRRLYQNFSSIGPTVLPTEQLKVSKFVSTIESNFGRELYSIKLQHNTFRIRTLNVFCATDEVASLLSRSRPKD</sequence>
<dbReference type="EMBL" id="JAPXFL010000003">
    <property type="protein sequence ID" value="KAK9509034.1"/>
    <property type="molecule type" value="Genomic_DNA"/>
</dbReference>
<organism evidence="1 2">
    <name type="scientific">Rhynocoris fuscipes</name>
    <dbReference type="NCBI Taxonomy" id="488301"/>
    <lineage>
        <taxon>Eukaryota</taxon>
        <taxon>Metazoa</taxon>
        <taxon>Ecdysozoa</taxon>
        <taxon>Arthropoda</taxon>
        <taxon>Hexapoda</taxon>
        <taxon>Insecta</taxon>
        <taxon>Pterygota</taxon>
        <taxon>Neoptera</taxon>
        <taxon>Paraneoptera</taxon>
        <taxon>Hemiptera</taxon>
        <taxon>Heteroptera</taxon>
        <taxon>Panheteroptera</taxon>
        <taxon>Cimicomorpha</taxon>
        <taxon>Reduviidae</taxon>
        <taxon>Harpactorinae</taxon>
        <taxon>Harpactorini</taxon>
        <taxon>Rhynocoris</taxon>
    </lineage>
</organism>
<evidence type="ECO:0000313" key="2">
    <source>
        <dbReference type="Proteomes" id="UP001461498"/>
    </source>
</evidence>
<keyword evidence="2" id="KW-1185">Reference proteome</keyword>
<proteinExistence type="predicted"/>
<protein>
    <submittedName>
        <fullName evidence="1">Uncharacterized protein</fullName>
    </submittedName>
</protein>
<dbReference type="Proteomes" id="UP001461498">
    <property type="component" value="Unassembled WGS sequence"/>
</dbReference>
<gene>
    <name evidence="1" type="ORF">O3M35_006446</name>
</gene>
<evidence type="ECO:0000313" key="1">
    <source>
        <dbReference type="EMBL" id="KAK9509034.1"/>
    </source>
</evidence>
<dbReference type="AlphaFoldDB" id="A0AAW1DKT4"/>
<name>A0AAW1DKT4_9HEMI</name>
<accession>A0AAW1DKT4</accession>
<comment type="caution">
    <text evidence="1">The sequence shown here is derived from an EMBL/GenBank/DDBJ whole genome shotgun (WGS) entry which is preliminary data.</text>
</comment>
<reference evidence="1 2" key="1">
    <citation type="submission" date="2022-12" db="EMBL/GenBank/DDBJ databases">
        <title>Chromosome-level genome assembly of true bugs.</title>
        <authorList>
            <person name="Ma L."/>
            <person name="Li H."/>
        </authorList>
    </citation>
    <scope>NUCLEOTIDE SEQUENCE [LARGE SCALE GENOMIC DNA]</scope>
    <source>
        <strain evidence="1">Lab_2022b</strain>
    </source>
</reference>